<evidence type="ECO:0000313" key="3">
    <source>
        <dbReference type="Proteomes" id="UP000036261"/>
    </source>
</evidence>
<comment type="caution">
    <text evidence="2">The sequence shown here is derived from an EMBL/GenBank/DDBJ whole genome shotgun (WGS) entry which is preliminary data.</text>
</comment>
<name>A0A0J7L5U8_9FLAO</name>
<dbReference type="PATRIC" id="fig|558151.6.peg.1945"/>
<dbReference type="Proteomes" id="UP000036261">
    <property type="component" value="Unassembled WGS sequence"/>
</dbReference>
<reference evidence="2 3" key="1">
    <citation type="journal article" date="2013" name="Int. J. Syst. Evol. Microbiol.">
        <title>Chryseobacterium angstadtii sp. nov., isolated from a newt tank.</title>
        <authorList>
            <person name="Kirk K.E."/>
            <person name="Hoffman J.A."/>
            <person name="Smith K.A."/>
            <person name="Strahan B.L."/>
            <person name="Failor K.C."/>
            <person name="Krebs J.E."/>
            <person name="Gale A.N."/>
            <person name="Do T.D."/>
            <person name="Sontag T.C."/>
            <person name="Batties A.M."/>
            <person name="Mistiszyn K."/>
            <person name="Newman J.D."/>
        </authorList>
    </citation>
    <scope>NUCLEOTIDE SEQUENCE [LARGE SCALE GENOMIC DNA]</scope>
    <source>
        <strain evidence="2 3">KM</strain>
    </source>
</reference>
<proteinExistence type="predicted"/>
<feature type="compositionally biased region" description="Basic and acidic residues" evidence="1">
    <location>
        <begin position="77"/>
        <end position="98"/>
    </location>
</feature>
<dbReference type="AlphaFoldDB" id="A0A0J7L5U8"/>
<protein>
    <submittedName>
        <fullName evidence="2">Uncharacterized protein</fullName>
    </submittedName>
</protein>
<gene>
    <name evidence="2" type="ORF">ACM46_09275</name>
</gene>
<evidence type="ECO:0000313" key="2">
    <source>
        <dbReference type="EMBL" id="KMQ64455.1"/>
    </source>
</evidence>
<dbReference type="STRING" id="558151.ACM46_09275"/>
<accession>A0A0J7L5U8</accession>
<sequence>MHKKIRIFSCPDIRDLKGRCWELFWDLTYNFLIMGSQKLFYGTERSWEVNVLWRARWETYNNARAIEVDSPQLSEDLEQKARSQFDTPRYEKDHDKSDLPLMPSVPIISKNLIGS</sequence>
<evidence type="ECO:0000256" key="1">
    <source>
        <dbReference type="SAM" id="MobiDB-lite"/>
    </source>
</evidence>
<keyword evidence="3" id="KW-1185">Reference proteome</keyword>
<organism evidence="2 3">
    <name type="scientific">Chryseobacterium angstadtii</name>
    <dbReference type="NCBI Taxonomy" id="558151"/>
    <lineage>
        <taxon>Bacteria</taxon>
        <taxon>Pseudomonadati</taxon>
        <taxon>Bacteroidota</taxon>
        <taxon>Flavobacteriia</taxon>
        <taxon>Flavobacteriales</taxon>
        <taxon>Weeksellaceae</taxon>
        <taxon>Chryseobacterium group</taxon>
        <taxon>Chryseobacterium</taxon>
    </lineage>
</organism>
<feature type="region of interest" description="Disordered" evidence="1">
    <location>
        <begin position="75"/>
        <end position="103"/>
    </location>
</feature>
<dbReference type="EMBL" id="LFND01000003">
    <property type="protein sequence ID" value="KMQ64455.1"/>
    <property type="molecule type" value="Genomic_DNA"/>
</dbReference>